<accession>A0A084AW54</accession>
<evidence type="ECO:0000313" key="3">
    <source>
        <dbReference type="Proteomes" id="UP000028045"/>
    </source>
</evidence>
<gene>
    <name evidence="2" type="ORF">S7711_10544</name>
</gene>
<keyword evidence="3" id="KW-1185">Reference proteome</keyword>
<sequence length="102" mass="11475">MHTKEPEVQEYRLERRAAQQACRVASYKDRYEDPAWCHSHNHALASENEVGELTGIGDPCHPVLLCSAHQSALQSQRQARERTEASEVPLSTLRALAPVDQL</sequence>
<dbReference type="AlphaFoldDB" id="A0A084AW54"/>
<evidence type="ECO:0000256" key="1">
    <source>
        <dbReference type="SAM" id="MobiDB-lite"/>
    </source>
</evidence>
<proteinExistence type="predicted"/>
<protein>
    <submittedName>
        <fullName evidence="2">Uncharacterized protein</fullName>
    </submittedName>
</protein>
<name>A0A084AW54_STACB</name>
<reference evidence="2 3" key="1">
    <citation type="journal article" date="2014" name="BMC Genomics">
        <title>Comparative genome sequencing reveals chemotype-specific gene clusters in the toxigenic black mold Stachybotrys.</title>
        <authorList>
            <person name="Semeiks J."/>
            <person name="Borek D."/>
            <person name="Otwinowski Z."/>
            <person name="Grishin N.V."/>
        </authorList>
    </citation>
    <scope>NUCLEOTIDE SEQUENCE [LARGE SCALE GENOMIC DNA]</scope>
    <source>
        <strain evidence="3">CBS 109288 / IBT 7711</strain>
    </source>
</reference>
<dbReference type="EMBL" id="KL648525">
    <property type="protein sequence ID" value="KEY69533.1"/>
    <property type="molecule type" value="Genomic_DNA"/>
</dbReference>
<dbReference type="HOGENOM" id="CLU_2279315_0_0_1"/>
<evidence type="ECO:0000313" key="2">
    <source>
        <dbReference type="EMBL" id="KEY69533.1"/>
    </source>
</evidence>
<dbReference type="Proteomes" id="UP000028045">
    <property type="component" value="Unassembled WGS sequence"/>
</dbReference>
<feature type="region of interest" description="Disordered" evidence="1">
    <location>
        <begin position="74"/>
        <end position="102"/>
    </location>
</feature>
<organism evidence="2 3">
    <name type="scientific">Stachybotrys chartarum (strain CBS 109288 / IBT 7711)</name>
    <name type="common">Toxic black mold</name>
    <name type="synonym">Stilbospora chartarum</name>
    <dbReference type="NCBI Taxonomy" id="1280523"/>
    <lineage>
        <taxon>Eukaryota</taxon>
        <taxon>Fungi</taxon>
        <taxon>Dikarya</taxon>
        <taxon>Ascomycota</taxon>
        <taxon>Pezizomycotina</taxon>
        <taxon>Sordariomycetes</taxon>
        <taxon>Hypocreomycetidae</taxon>
        <taxon>Hypocreales</taxon>
        <taxon>Stachybotryaceae</taxon>
        <taxon>Stachybotrys</taxon>
    </lineage>
</organism>